<dbReference type="SUPFAM" id="SSF51905">
    <property type="entry name" value="FAD/NAD(P)-binding domain"/>
    <property type="match status" value="1"/>
</dbReference>
<evidence type="ECO:0000313" key="3">
    <source>
        <dbReference type="EMBL" id="EAR10102.1"/>
    </source>
</evidence>
<name>A4BD20_9GAMM</name>
<dbReference type="EMBL" id="AAOE01000006">
    <property type="protein sequence ID" value="EAR10102.1"/>
    <property type="molecule type" value="Genomic_DNA"/>
</dbReference>
<dbReference type="InterPro" id="IPR006076">
    <property type="entry name" value="FAD-dep_OxRdtase"/>
</dbReference>
<dbReference type="GO" id="GO:0005737">
    <property type="term" value="C:cytoplasm"/>
    <property type="evidence" value="ECO:0007669"/>
    <property type="project" value="TreeGrafter"/>
</dbReference>
<protein>
    <submittedName>
        <fullName evidence="3">Probable amino acid dehydrogenase transmembrane protein</fullName>
    </submittedName>
</protein>
<comment type="caution">
    <text evidence="3">The sequence shown here is derived from an EMBL/GenBank/DDBJ whole genome shotgun (WGS) entry which is preliminary data.</text>
</comment>
<reference evidence="3 4" key="1">
    <citation type="submission" date="2006-02" db="EMBL/GenBank/DDBJ databases">
        <authorList>
            <person name="Pinhassi J."/>
            <person name="Pedros-Alio C."/>
            <person name="Ferriera S."/>
            <person name="Johnson J."/>
            <person name="Kravitz S."/>
            <person name="Halpern A."/>
            <person name="Remington K."/>
            <person name="Beeson K."/>
            <person name="Tran B."/>
            <person name="Rogers Y.-H."/>
            <person name="Friedman R."/>
            <person name="Venter J.C."/>
        </authorList>
    </citation>
    <scope>NUCLEOTIDE SEQUENCE [LARGE SCALE GENOMIC DNA]</scope>
    <source>
        <strain evidence="3 4">MED297</strain>
    </source>
</reference>
<dbReference type="STRING" id="314283.MED297_08436"/>
<evidence type="ECO:0000259" key="2">
    <source>
        <dbReference type="Pfam" id="PF01266"/>
    </source>
</evidence>
<dbReference type="RefSeq" id="WP_008045820.1">
    <property type="nucleotide sequence ID" value="NZ_CH724152.1"/>
</dbReference>
<dbReference type="GO" id="GO:0016491">
    <property type="term" value="F:oxidoreductase activity"/>
    <property type="evidence" value="ECO:0007669"/>
    <property type="project" value="UniProtKB-KW"/>
</dbReference>
<keyword evidence="3" id="KW-0472">Membrane</keyword>
<keyword evidence="4" id="KW-1185">Reference proteome</keyword>
<dbReference type="Gene3D" id="3.40.50.720">
    <property type="entry name" value="NAD(P)-binding Rossmann-like Domain"/>
    <property type="match status" value="1"/>
</dbReference>
<dbReference type="Gene3D" id="3.30.9.10">
    <property type="entry name" value="D-Amino Acid Oxidase, subunit A, domain 2"/>
    <property type="match status" value="1"/>
</dbReference>
<keyword evidence="3" id="KW-0812">Transmembrane</keyword>
<accession>A4BD20</accession>
<proteinExistence type="predicted"/>
<dbReference type="PANTHER" id="PTHR13847">
    <property type="entry name" value="SARCOSINE DEHYDROGENASE-RELATED"/>
    <property type="match status" value="1"/>
</dbReference>
<dbReference type="HOGENOM" id="CLU_007884_9_0_6"/>
<evidence type="ECO:0000313" key="4">
    <source>
        <dbReference type="Proteomes" id="UP000005953"/>
    </source>
</evidence>
<dbReference type="Gene3D" id="3.50.50.60">
    <property type="entry name" value="FAD/NAD(P)-binding domain"/>
    <property type="match status" value="1"/>
</dbReference>
<dbReference type="InterPro" id="IPR036188">
    <property type="entry name" value="FAD/NAD-bd_sf"/>
</dbReference>
<feature type="domain" description="FAD dependent oxidoreductase" evidence="2">
    <location>
        <begin position="14"/>
        <end position="402"/>
    </location>
</feature>
<dbReference type="SUPFAM" id="SSF54373">
    <property type="entry name" value="FAD-linked reductases, C-terminal domain"/>
    <property type="match status" value="1"/>
</dbReference>
<keyword evidence="1" id="KW-0560">Oxidoreductase</keyword>
<sequence>MPSQPSATHKDTHLIIGAGIIGLMTALHLQQAGRDVHLVDRTLPGDVDQASYGNAGVLSFASYRPVAEPGIWKEGLHGLFDPNSVLKLNWRYLPTAAPWLWAFLKESHPTRADANARATLSLNGHAKKSWQAVVRQHRLNDLVEPTGWLKLFESDAAFNGQMAQTAALDEAGLGWQSLTGDEVRDLEPAVGTRIKHGFLQTDSLRVRQPHHLLNRLAEHLRTNGATFHRAQVQSLQAGEHGVTVQTDQGSLSHAQVCLCAGAYSQRLLATLGEQVPLETERGYHLMMPVTDALTRPIMHVEEQFVVSPMAEGLRMTTGEEFAGLDAPPDYRLIQRKHKRLNNLLPGLDLTPSHHWLGFRPSFPDSKPIIARHPTLPGLAMAFGHGHLGMTQSAATGVLLSELVLDQRPSVDLSPFRFDRFA</sequence>
<organism evidence="3 4">
    <name type="scientific">Reinekea blandensis MED297</name>
    <dbReference type="NCBI Taxonomy" id="314283"/>
    <lineage>
        <taxon>Bacteria</taxon>
        <taxon>Pseudomonadati</taxon>
        <taxon>Pseudomonadota</taxon>
        <taxon>Gammaproteobacteria</taxon>
        <taxon>Oceanospirillales</taxon>
        <taxon>Saccharospirillaceae</taxon>
        <taxon>Reinekea</taxon>
    </lineage>
</organism>
<gene>
    <name evidence="3" type="ORF">MED297_08436</name>
</gene>
<dbReference type="Pfam" id="PF01266">
    <property type="entry name" value="DAO"/>
    <property type="match status" value="1"/>
</dbReference>
<dbReference type="AlphaFoldDB" id="A4BD20"/>
<dbReference type="Proteomes" id="UP000005953">
    <property type="component" value="Unassembled WGS sequence"/>
</dbReference>
<evidence type="ECO:0000256" key="1">
    <source>
        <dbReference type="ARBA" id="ARBA00023002"/>
    </source>
</evidence>
<dbReference type="PANTHER" id="PTHR13847:SF289">
    <property type="entry name" value="GLYCINE OXIDASE"/>
    <property type="match status" value="1"/>
</dbReference>
<dbReference type="OrthoDB" id="9805337at2"/>